<comment type="caution">
    <text evidence="7">The sequence shown here is derived from an EMBL/GenBank/DDBJ whole genome shotgun (WGS) entry which is preliminary data.</text>
</comment>
<dbReference type="SUPFAM" id="SSF52540">
    <property type="entry name" value="P-loop containing nucleoside triphosphate hydrolases"/>
    <property type="match status" value="1"/>
</dbReference>
<dbReference type="InterPro" id="IPR003439">
    <property type="entry name" value="ABC_transporter-like_ATP-bd"/>
</dbReference>
<dbReference type="InterPro" id="IPR003593">
    <property type="entry name" value="AAA+_ATPase"/>
</dbReference>
<name>A0ABR5SGY1_9BACT</name>
<evidence type="ECO:0000256" key="3">
    <source>
        <dbReference type="ARBA" id="ARBA00022458"/>
    </source>
</evidence>
<dbReference type="PANTHER" id="PTHR42711">
    <property type="entry name" value="ABC TRANSPORTER ATP-BINDING PROTEIN"/>
    <property type="match status" value="1"/>
</dbReference>
<accession>A0ABR5SGY1</accession>
<gene>
    <name evidence="7" type="ORF">ASN18_1038</name>
</gene>
<keyword evidence="2" id="KW-0813">Transport</keyword>
<dbReference type="InterPro" id="IPR027417">
    <property type="entry name" value="P-loop_NTPase"/>
</dbReference>
<proteinExistence type="inferred from homology"/>
<reference evidence="7 8" key="1">
    <citation type="submission" date="2015-11" db="EMBL/GenBank/DDBJ databases">
        <authorList>
            <person name="Lin W."/>
        </authorList>
    </citation>
    <scope>NUCLEOTIDE SEQUENCE [LARGE SCALE GENOMIC DNA]</scope>
    <source>
        <strain evidence="7 8">HCH-1</strain>
    </source>
</reference>
<dbReference type="GO" id="GO:0016787">
    <property type="term" value="F:hydrolase activity"/>
    <property type="evidence" value="ECO:0007669"/>
    <property type="project" value="UniProtKB-KW"/>
</dbReference>
<keyword evidence="3" id="KW-0536">Nodulation</keyword>
<dbReference type="InterPro" id="IPR050763">
    <property type="entry name" value="ABC_transporter_ATP-binding"/>
</dbReference>
<dbReference type="Pfam" id="PF00005">
    <property type="entry name" value="ABC_tran"/>
    <property type="match status" value="1"/>
</dbReference>
<dbReference type="RefSeq" id="WP_085051688.1">
    <property type="nucleotide sequence ID" value="NZ_LNQR01000034.1"/>
</dbReference>
<organism evidence="7 8">
    <name type="scientific">Candidatus Magnetominusculus xianensis</name>
    <dbReference type="NCBI Taxonomy" id="1748249"/>
    <lineage>
        <taxon>Bacteria</taxon>
        <taxon>Pseudomonadati</taxon>
        <taxon>Nitrospirota</taxon>
        <taxon>Nitrospiria</taxon>
        <taxon>Nitrospirales</taxon>
        <taxon>Nitrospiraceae</taxon>
        <taxon>Candidatus Magnetominusculus</taxon>
    </lineage>
</organism>
<sequence length="311" mass="34888">MQQPCAISVQNVHKSYGKTKAVNGLSFSVKHAGCFGLLGPNGAGKTTMMKMVYGKAERDAKPEGVINVLGFDPQHNPLNVRHLLGVVPQDDNLDVGLNVYQNLSLFAKFYGLSGSAAKTAIEHLIEMMELTDKRYSKTRELSGGMKRRLIIARALLNNPKILILDEPTTGLDPQVRHMIWDKLRLMKKDGITMLLTTHYMEEAFQLCDDLIIMHKGEKVIEGQPRELLEQSIEKYVLDIVNKERMDKIKDCLNSPSLRADISRETLHIYSNHIVELNEIASQLEPGDYFLRAANLEDLFIKATGRALDDSG</sequence>
<keyword evidence="7" id="KW-0378">Hydrolase</keyword>
<keyword evidence="8" id="KW-1185">Reference proteome</keyword>
<evidence type="ECO:0000256" key="2">
    <source>
        <dbReference type="ARBA" id="ARBA00022448"/>
    </source>
</evidence>
<dbReference type="InterPro" id="IPR017871">
    <property type="entry name" value="ABC_transporter-like_CS"/>
</dbReference>
<keyword evidence="4" id="KW-0547">Nucleotide-binding</keyword>
<evidence type="ECO:0000313" key="7">
    <source>
        <dbReference type="EMBL" id="KWT90954.1"/>
    </source>
</evidence>
<dbReference type="Gene3D" id="3.40.50.300">
    <property type="entry name" value="P-loop containing nucleotide triphosphate hydrolases"/>
    <property type="match status" value="1"/>
</dbReference>
<keyword evidence="5" id="KW-0067">ATP-binding</keyword>
<dbReference type="Proteomes" id="UP000060487">
    <property type="component" value="Unassembled WGS sequence"/>
</dbReference>
<evidence type="ECO:0000256" key="5">
    <source>
        <dbReference type="ARBA" id="ARBA00022840"/>
    </source>
</evidence>
<dbReference type="PANTHER" id="PTHR42711:SF5">
    <property type="entry name" value="ABC TRANSPORTER ATP-BINDING PROTEIN NATA"/>
    <property type="match status" value="1"/>
</dbReference>
<feature type="domain" description="ABC transporter" evidence="6">
    <location>
        <begin position="7"/>
        <end position="240"/>
    </location>
</feature>
<dbReference type="PROSITE" id="PS00211">
    <property type="entry name" value="ABC_TRANSPORTER_1"/>
    <property type="match status" value="1"/>
</dbReference>
<comment type="similarity">
    <text evidence="1">Belongs to the ABC transporter superfamily.</text>
</comment>
<evidence type="ECO:0000256" key="1">
    <source>
        <dbReference type="ARBA" id="ARBA00005417"/>
    </source>
</evidence>
<evidence type="ECO:0000259" key="6">
    <source>
        <dbReference type="PROSITE" id="PS50893"/>
    </source>
</evidence>
<dbReference type="PROSITE" id="PS50893">
    <property type="entry name" value="ABC_TRANSPORTER_2"/>
    <property type="match status" value="1"/>
</dbReference>
<protein>
    <submittedName>
        <fullName evidence="7">ABC transporter protein</fullName>
        <ecNumber evidence="7">3.6.3.-</ecNumber>
    </submittedName>
</protein>
<evidence type="ECO:0000256" key="4">
    <source>
        <dbReference type="ARBA" id="ARBA00022741"/>
    </source>
</evidence>
<dbReference type="EMBL" id="LNQR01000034">
    <property type="protein sequence ID" value="KWT90954.1"/>
    <property type="molecule type" value="Genomic_DNA"/>
</dbReference>
<dbReference type="EC" id="3.6.3.-" evidence="7"/>
<dbReference type="SMART" id="SM00382">
    <property type="entry name" value="AAA"/>
    <property type="match status" value="1"/>
</dbReference>
<evidence type="ECO:0000313" key="8">
    <source>
        <dbReference type="Proteomes" id="UP000060487"/>
    </source>
</evidence>